<protein>
    <submittedName>
        <fullName evidence="2">Uncharacterized protein</fullName>
    </submittedName>
</protein>
<comment type="caution">
    <text evidence="2">The sequence shown here is derived from an EMBL/GenBank/DDBJ whole genome shotgun (WGS) entry which is preliminary data.</text>
</comment>
<evidence type="ECO:0000313" key="3">
    <source>
        <dbReference type="Proteomes" id="UP001341840"/>
    </source>
</evidence>
<feature type="region of interest" description="Disordered" evidence="1">
    <location>
        <begin position="100"/>
        <end position="124"/>
    </location>
</feature>
<gene>
    <name evidence="2" type="ORF">PIB30_028592</name>
</gene>
<reference evidence="2 3" key="1">
    <citation type="journal article" date="2023" name="Plants (Basel)">
        <title>Bridging the Gap: Combining Genomics and Transcriptomics Approaches to Understand Stylosanthes scabra, an Orphan Legume from the Brazilian Caatinga.</title>
        <authorList>
            <person name="Ferreira-Neto J.R.C."/>
            <person name="da Silva M.D."/>
            <person name="Binneck E."/>
            <person name="de Melo N.F."/>
            <person name="da Silva R.H."/>
            <person name="de Melo A.L.T.M."/>
            <person name="Pandolfi V."/>
            <person name="Bustamante F.O."/>
            <person name="Brasileiro-Vidal A.C."/>
            <person name="Benko-Iseppon A.M."/>
        </authorList>
    </citation>
    <scope>NUCLEOTIDE SEQUENCE [LARGE SCALE GENOMIC DNA]</scope>
    <source>
        <tissue evidence="2">Leaves</tissue>
    </source>
</reference>
<evidence type="ECO:0000313" key="2">
    <source>
        <dbReference type="EMBL" id="MED6182463.1"/>
    </source>
</evidence>
<keyword evidence="3" id="KW-1185">Reference proteome</keyword>
<feature type="region of interest" description="Disordered" evidence="1">
    <location>
        <begin position="52"/>
        <end position="75"/>
    </location>
</feature>
<organism evidence="2 3">
    <name type="scientific">Stylosanthes scabra</name>
    <dbReference type="NCBI Taxonomy" id="79078"/>
    <lineage>
        <taxon>Eukaryota</taxon>
        <taxon>Viridiplantae</taxon>
        <taxon>Streptophyta</taxon>
        <taxon>Embryophyta</taxon>
        <taxon>Tracheophyta</taxon>
        <taxon>Spermatophyta</taxon>
        <taxon>Magnoliopsida</taxon>
        <taxon>eudicotyledons</taxon>
        <taxon>Gunneridae</taxon>
        <taxon>Pentapetalae</taxon>
        <taxon>rosids</taxon>
        <taxon>fabids</taxon>
        <taxon>Fabales</taxon>
        <taxon>Fabaceae</taxon>
        <taxon>Papilionoideae</taxon>
        <taxon>50 kb inversion clade</taxon>
        <taxon>dalbergioids sensu lato</taxon>
        <taxon>Dalbergieae</taxon>
        <taxon>Pterocarpus clade</taxon>
        <taxon>Stylosanthes</taxon>
    </lineage>
</organism>
<accession>A0ABU6WEM5</accession>
<feature type="compositionally biased region" description="Basic and acidic residues" evidence="1">
    <location>
        <begin position="100"/>
        <end position="115"/>
    </location>
</feature>
<dbReference type="EMBL" id="JASCZI010181356">
    <property type="protein sequence ID" value="MED6182463.1"/>
    <property type="molecule type" value="Genomic_DNA"/>
</dbReference>
<dbReference type="Proteomes" id="UP001341840">
    <property type="component" value="Unassembled WGS sequence"/>
</dbReference>
<sequence length="283" mass="32422">MDNRIEWKQFGPPPRRSLEIRATLKILVEAEVFLLSPSTLNPEELIREVLGRPNSSTSAPEQLAPTEPIMSNGNTPTPQEMTELFNAVKEELQQLKKERAEWNKREESKHNKETKNDDEDMITSGALKTRRTKALSKEIMDYEMPMNFTLPITLKPYKGIGDPIIHVHLHALKSGLRPGRFQESIAVRKPKTLAEFRERAHGQIEIEEFRKARRSDKPEPNKSDARPPKPTNNILGNGNRDVRKTFQPTPKFDSYTQFNKNKSEIIKEILNSKLIKPPTKAGN</sequence>
<evidence type="ECO:0000256" key="1">
    <source>
        <dbReference type="SAM" id="MobiDB-lite"/>
    </source>
</evidence>
<feature type="compositionally biased region" description="Basic and acidic residues" evidence="1">
    <location>
        <begin position="209"/>
        <end position="227"/>
    </location>
</feature>
<proteinExistence type="predicted"/>
<name>A0ABU6WEM5_9FABA</name>
<feature type="region of interest" description="Disordered" evidence="1">
    <location>
        <begin position="209"/>
        <end position="255"/>
    </location>
</feature>